<dbReference type="Pfam" id="PF01343">
    <property type="entry name" value="Peptidase_S49"/>
    <property type="match status" value="1"/>
</dbReference>
<dbReference type="AlphaFoldDB" id="A0A238Y1V1"/>
<dbReference type="GO" id="GO:0004176">
    <property type="term" value="F:ATP-dependent peptidase activity"/>
    <property type="evidence" value="ECO:0007669"/>
    <property type="project" value="InterPro"/>
</dbReference>
<evidence type="ECO:0000256" key="1">
    <source>
        <dbReference type="ARBA" id="ARBA00008683"/>
    </source>
</evidence>
<gene>
    <name evidence="6" type="ORF">SAMN06265340_10216</name>
</gene>
<dbReference type="RefSeq" id="WP_089322372.1">
    <property type="nucleotide sequence ID" value="NZ_FZOB01000002.1"/>
</dbReference>
<keyword evidence="2" id="KW-0645">Protease</keyword>
<evidence type="ECO:0000256" key="4">
    <source>
        <dbReference type="ARBA" id="ARBA00022825"/>
    </source>
</evidence>
<dbReference type="PANTHER" id="PTHR42987:SF7">
    <property type="entry name" value="SIGNAL PEPTIDE PEPTIDASE SPPA-RELATED"/>
    <property type="match status" value="1"/>
</dbReference>
<organism evidence="6 7">
    <name type="scientific">Desulfurobacterium atlanticum</name>
    <dbReference type="NCBI Taxonomy" id="240169"/>
    <lineage>
        <taxon>Bacteria</taxon>
        <taxon>Pseudomonadati</taxon>
        <taxon>Aquificota</taxon>
        <taxon>Aquificia</taxon>
        <taxon>Desulfurobacteriales</taxon>
        <taxon>Desulfurobacteriaceae</taxon>
        <taxon>Desulfurobacterium</taxon>
    </lineage>
</organism>
<dbReference type="GO" id="GO:0006508">
    <property type="term" value="P:proteolysis"/>
    <property type="evidence" value="ECO:0007669"/>
    <property type="project" value="UniProtKB-KW"/>
</dbReference>
<evidence type="ECO:0000256" key="2">
    <source>
        <dbReference type="ARBA" id="ARBA00022670"/>
    </source>
</evidence>
<dbReference type="Gene3D" id="3.90.226.10">
    <property type="entry name" value="2-enoyl-CoA Hydratase, Chain A, domain 1"/>
    <property type="match status" value="2"/>
</dbReference>
<dbReference type="SUPFAM" id="SSF52096">
    <property type="entry name" value="ClpP/crotonase"/>
    <property type="match status" value="1"/>
</dbReference>
<dbReference type="OrthoDB" id="9764363at2"/>
<reference evidence="7" key="1">
    <citation type="submission" date="2017-06" db="EMBL/GenBank/DDBJ databases">
        <authorList>
            <person name="Varghese N."/>
            <person name="Submissions S."/>
        </authorList>
    </citation>
    <scope>NUCLEOTIDE SEQUENCE [LARGE SCALE GENOMIC DNA]</scope>
    <source>
        <strain evidence="7">DSM 15668</strain>
    </source>
</reference>
<dbReference type="InterPro" id="IPR001907">
    <property type="entry name" value="ClpP"/>
</dbReference>
<accession>A0A238Y1V1</accession>
<proteinExistence type="inferred from homology"/>
<dbReference type="NCBIfam" id="TIGR00706">
    <property type="entry name" value="SppA_dom"/>
    <property type="match status" value="1"/>
</dbReference>
<dbReference type="PANTHER" id="PTHR42987">
    <property type="entry name" value="PEPTIDASE S49"/>
    <property type="match status" value="1"/>
</dbReference>
<evidence type="ECO:0000313" key="6">
    <source>
        <dbReference type="EMBL" id="SNR64633.1"/>
    </source>
</evidence>
<protein>
    <submittedName>
        <fullName evidence="6">Signal peptide peptidase A. Serine peptidase. MEROPS family S49</fullName>
    </submittedName>
</protein>
<dbReference type="GO" id="GO:0004252">
    <property type="term" value="F:serine-type endopeptidase activity"/>
    <property type="evidence" value="ECO:0007669"/>
    <property type="project" value="InterPro"/>
</dbReference>
<sequence length="291" mass="32140">MKKFNRFLTLLGAVFLMLLLFSLFRAIFGAGNTYPPKGIAVLKIKGVITDSDYYLNKLDRLRKEKRVKAIVLRVDSPGGSVVPCQEIYNEILRVKKDKPVVVSMGSVAASGGLYISSAATKIFAEPATITGSIGVIMQTMNFKKVADKVGIKVITVKSGPHKDLLNPFKDIDKGDIEIVQNLINDVYEQFLEAVSKGRGIEVSKLKKIADGRVFSGRQALKFGLVDKLGDLHDAIEEAKVLANAKDAKPFEVKKEKSFFEKLFGDESRVIFGKIANIISGQIESKDLMYLY</sequence>
<dbReference type="EMBL" id="FZOB01000002">
    <property type="protein sequence ID" value="SNR64633.1"/>
    <property type="molecule type" value="Genomic_DNA"/>
</dbReference>
<keyword evidence="3" id="KW-0378">Hydrolase</keyword>
<dbReference type="InterPro" id="IPR002142">
    <property type="entry name" value="Peptidase_S49"/>
</dbReference>
<dbReference type="InterPro" id="IPR029045">
    <property type="entry name" value="ClpP/crotonase-like_dom_sf"/>
</dbReference>
<feature type="domain" description="Peptidase S49" evidence="5">
    <location>
        <begin position="94"/>
        <end position="244"/>
    </location>
</feature>
<evidence type="ECO:0000256" key="3">
    <source>
        <dbReference type="ARBA" id="ARBA00022801"/>
    </source>
</evidence>
<dbReference type="InterPro" id="IPR004635">
    <property type="entry name" value="Pept_S49_SppA"/>
</dbReference>
<comment type="similarity">
    <text evidence="1">Belongs to the peptidase S49 family.</text>
</comment>
<dbReference type="InterPro" id="IPR047272">
    <property type="entry name" value="S49_SppA_C"/>
</dbReference>
<evidence type="ECO:0000259" key="5">
    <source>
        <dbReference type="Pfam" id="PF01343"/>
    </source>
</evidence>
<name>A0A238Y1V1_9BACT</name>
<keyword evidence="4" id="KW-0720">Serine protease</keyword>
<dbReference type="CDD" id="cd07023">
    <property type="entry name" value="S49_Sppa_N_C"/>
    <property type="match status" value="1"/>
</dbReference>
<dbReference type="PRINTS" id="PR00127">
    <property type="entry name" value="CLPPROTEASEP"/>
</dbReference>
<keyword evidence="7" id="KW-1185">Reference proteome</keyword>
<dbReference type="Proteomes" id="UP000198405">
    <property type="component" value="Unassembled WGS sequence"/>
</dbReference>
<evidence type="ECO:0000313" key="7">
    <source>
        <dbReference type="Proteomes" id="UP000198405"/>
    </source>
</evidence>